<dbReference type="SUPFAM" id="SSF53098">
    <property type="entry name" value="Ribonuclease H-like"/>
    <property type="match status" value="1"/>
</dbReference>
<reference evidence="2 3" key="1">
    <citation type="submission" date="2020-06" db="EMBL/GenBank/DDBJ databases">
        <authorList>
            <person name="Li R."/>
            <person name="Bekaert M."/>
        </authorList>
    </citation>
    <scope>NUCLEOTIDE SEQUENCE [LARGE SCALE GENOMIC DNA]</scope>
    <source>
        <strain evidence="3">wild</strain>
    </source>
</reference>
<evidence type="ECO:0000313" key="3">
    <source>
        <dbReference type="Proteomes" id="UP000507470"/>
    </source>
</evidence>
<dbReference type="InterPro" id="IPR012337">
    <property type="entry name" value="RNaseH-like_sf"/>
</dbReference>
<keyword evidence="3" id="KW-1185">Reference proteome</keyword>
<dbReference type="GO" id="GO:0003676">
    <property type="term" value="F:nucleic acid binding"/>
    <property type="evidence" value="ECO:0007669"/>
    <property type="project" value="InterPro"/>
</dbReference>
<dbReference type="InterPro" id="IPR001584">
    <property type="entry name" value="Integrase_cat-core"/>
</dbReference>
<feature type="domain" description="Integrase catalytic" evidence="1">
    <location>
        <begin position="1"/>
        <end position="105"/>
    </location>
</feature>
<organism evidence="2 3">
    <name type="scientific">Mytilus coruscus</name>
    <name type="common">Sea mussel</name>
    <dbReference type="NCBI Taxonomy" id="42192"/>
    <lineage>
        <taxon>Eukaryota</taxon>
        <taxon>Metazoa</taxon>
        <taxon>Spiralia</taxon>
        <taxon>Lophotrochozoa</taxon>
        <taxon>Mollusca</taxon>
        <taxon>Bivalvia</taxon>
        <taxon>Autobranchia</taxon>
        <taxon>Pteriomorphia</taxon>
        <taxon>Mytilida</taxon>
        <taxon>Mytiloidea</taxon>
        <taxon>Mytilidae</taxon>
        <taxon>Mytilinae</taxon>
        <taxon>Mytilus</taxon>
    </lineage>
</organism>
<dbReference type="Gene3D" id="3.40.50.12690">
    <property type="match status" value="1"/>
</dbReference>
<evidence type="ECO:0000313" key="2">
    <source>
        <dbReference type="EMBL" id="CAC5420743.1"/>
    </source>
</evidence>
<dbReference type="Gene3D" id="3.30.420.10">
    <property type="entry name" value="Ribonuclease H-like superfamily/Ribonuclease H"/>
    <property type="match status" value="1"/>
</dbReference>
<dbReference type="SUPFAM" id="SSF52266">
    <property type="entry name" value="SGNH hydrolase"/>
    <property type="match status" value="1"/>
</dbReference>
<proteinExistence type="predicted"/>
<accession>A0A6J8ELF2</accession>
<sequence length="196" mass="22291">MQIHDIFLLFGAPNIIQSDNGAEFTANIISELKKLWPECKPQHPRSQGRVGRANADVKDMVITWMRDNHCKDWPVGVKFVQFEKNRSHHHSGINRAPYKGDSNLKQLVPMFEYPVRTMCIPGAKVQNDRKEFYSQLMSAMKAENPDQIVLHLGSNDVFGDVESTLRYGVLKKTNTKIYTGSQLSICAHPLKSPLRV</sequence>
<name>A0A6J8ELF2_MYTCO</name>
<dbReference type="Proteomes" id="UP000507470">
    <property type="component" value="Unassembled WGS sequence"/>
</dbReference>
<dbReference type="OrthoDB" id="425619at2759"/>
<protein>
    <recommendedName>
        <fullName evidence="1">Integrase catalytic domain-containing protein</fullName>
    </recommendedName>
</protein>
<dbReference type="AlphaFoldDB" id="A0A6J8ELF2"/>
<gene>
    <name evidence="2" type="ORF">MCOR_52935</name>
</gene>
<dbReference type="GO" id="GO:0015074">
    <property type="term" value="P:DNA integration"/>
    <property type="evidence" value="ECO:0007669"/>
    <property type="project" value="InterPro"/>
</dbReference>
<dbReference type="PROSITE" id="PS50994">
    <property type="entry name" value="INTEGRASE"/>
    <property type="match status" value="1"/>
</dbReference>
<dbReference type="EMBL" id="CACVKT020009165">
    <property type="protein sequence ID" value="CAC5420743.1"/>
    <property type="molecule type" value="Genomic_DNA"/>
</dbReference>
<dbReference type="InterPro" id="IPR036397">
    <property type="entry name" value="RNaseH_sf"/>
</dbReference>
<evidence type="ECO:0000259" key="1">
    <source>
        <dbReference type="PROSITE" id="PS50994"/>
    </source>
</evidence>